<evidence type="ECO:0000256" key="3">
    <source>
        <dbReference type="ARBA" id="ARBA00023163"/>
    </source>
</evidence>
<dbReference type="InterPro" id="IPR009057">
    <property type="entry name" value="Homeodomain-like_sf"/>
</dbReference>
<dbReference type="SUPFAM" id="SSF46689">
    <property type="entry name" value="Homeodomain-like"/>
    <property type="match status" value="1"/>
</dbReference>
<comment type="caution">
    <text evidence="5">The sequence shown here is derived from an EMBL/GenBank/DDBJ whole genome shotgun (WGS) entry which is preliminary data.</text>
</comment>
<dbReference type="PANTHER" id="PTHR46796">
    <property type="entry name" value="HTH-TYPE TRANSCRIPTIONAL ACTIVATOR RHAS-RELATED"/>
    <property type="match status" value="1"/>
</dbReference>
<keyword evidence="2" id="KW-0238">DNA-binding</keyword>
<name>A0ABR6BTC9_9PSEU</name>
<dbReference type="Pfam" id="PF20240">
    <property type="entry name" value="DUF6597"/>
    <property type="match status" value="1"/>
</dbReference>
<accession>A0ABR6BTC9</accession>
<dbReference type="RefSeq" id="WP_182839725.1">
    <property type="nucleotide sequence ID" value="NZ_BAAABQ010000019.1"/>
</dbReference>
<dbReference type="Proteomes" id="UP000517916">
    <property type="component" value="Unassembled WGS sequence"/>
</dbReference>
<dbReference type="EMBL" id="JACJID010000006">
    <property type="protein sequence ID" value="MBA8930169.1"/>
    <property type="molecule type" value="Genomic_DNA"/>
</dbReference>
<proteinExistence type="predicted"/>
<evidence type="ECO:0000256" key="2">
    <source>
        <dbReference type="ARBA" id="ARBA00023125"/>
    </source>
</evidence>
<dbReference type="Pfam" id="PF12833">
    <property type="entry name" value="HTH_18"/>
    <property type="match status" value="1"/>
</dbReference>
<evidence type="ECO:0000256" key="1">
    <source>
        <dbReference type="ARBA" id="ARBA00023015"/>
    </source>
</evidence>
<keyword evidence="1" id="KW-0805">Transcription regulation</keyword>
<gene>
    <name evidence="5" type="ORF">BC739_007402</name>
</gene>
<dbReference type="PROSITE" id="PS01124">
    <property type="entry name" value="HTH_ARAC_FAMILY_2"/>
    <property type="match status" value="1"/>
</dbReference>
<keyword evidence="6" id="KW-1185">Reference proteome</keyword>
<organism evidence="5 6">
    <name type="scientific">Kutzneria viridogrisea</name>
    <dbReference type="NCBI Taxonomy" id="47990"/>
    <lineage>
        <taxon>Bacteria</taxon>
        <taxon>Bacillati</taxon>
        <taxon>Actinomycetota</taxon>
        <taxon>Actinomycetes</taxon>
        <taxon>Pseudonocardiales</taxon>
        <taxon>Pseudonocardiaceae</taxon>
        <taxon>Kutzneria</taxon>
    </lineage>
</organism>
<sequence>MDERGLRGRWVDFQQHSHHLPPADLAPFVARFWLASWDLRGQAPYRQLIVPYPNVHLTFREGRAEVHGVARGHVVRELSGLGRVFGVAFHPGCFQPVLRAPLSTITNRVRRADEVFGRDLPVPQGEEAEQVATVQRFLRERLPAPDPVSLQAKEIVALVAAEPSITRVDELAARTGLGVRQLQRLFAEHVGVGPKWVIRRYLLHEVTERLASGRSVDWAALAAELGYADQAHFSRDFADLVGETPAQYARRYPAAD</sequence>
<evidence type="ECO:0000259" key="4">
    <source>
        <dbReference type="PROSITE" id="PS01124"/>
    </source>
</evidence>
<evidence type="ECO:0000313" key="6">
    <source>
        <dbReference type="Proteomes" id="UP000517916"/>
    </source>
</evidence>
<keyword evidence="3" id="KW-0804">Transcription</keyword>
<dbReference type="InterPro" id="IPR018060">
    <property type="entry name" value="HTH_AraC"/>
</dbReference>
<feature type="domain" description="HTH araC/xylS-type" evidence="4">
    <location>
        <begin position="153"/>
        <end position="251"/>
    </location>
</feature>
<dbReference type="InterPro" id="IPR046532">
    <property type="entry name" value="DUF6597"/>
</dbReference>
<dbReference type="InterPro" id="IPR050204">
    <property type="entry name" value="AraC_XylS_family_regulators"/>
</dbReference>
<dbReference type="PANTHER" id="PTHR46796:SF15">
    <property type="entry name" value="BLL1074 PROTEIN"/>
    <property type="match status" value="1"/>
</dbReference>
<evidence type="ECO:0000313" key="5">
    <source>
        <dbReference type="EMBL" id="MBA8930169.1"/>
    </source>
</evidence>
<dbReference type="Gene3D" id="1.10.10.60">
    <property type="entry name" value="Homeodomain-like"/>
    <property type="match status" value="1"/>
</dbReference>
<reference evidence="5 6" key="1">
    <citation type="submission" date="2020-08" db="EMBL/GenBank/DDBJ databases">
        <title>Genomic Encyclopedia of Archaeal and Bacterial Type Strains, Phase II (KMG-II): from individual species to whole genera.</title>
        <authorList>
            <person name="Goeker M."/>
        </authorList>
    </citation>
    <scope>NUCLEOTIDE SEQUENCE [LARGE SCALE GENOMIC DNA]</scope>
    <source>
        <strain evidence="5 6">DSM 43850</strain>
    </source>
</reference>
<protein>
    <submittedName>
        <fullName evidence="5">AraC-like DNA-binding protein</fullName>
    </submittedName>
</protein>
<dbReference type="SMART" id="SM00342">
    <property type="entry name" value="HTH_ARAC"/>
    <property type="match status" value="1"/>
</dbReference>